<dbReference type="PANTHER" id="PTHR36608:SF1">
    <property type="entry name" value="POLYPHENOL OXIDASE C, CHLOROPLASTIC-LIKE"/>
    <property type="match status" value="1"/>
</dbReference>
<feature type="domain" description="Polyphenol oxidase C-terminal" evidence="1">
    <location>
        <begin position="33"/>
        <end position="155"/>
    </location>
</feature>
<evidence type="ECO:0000313" key="3">
    <source>
        <dbReference type="EMBL" id="MCL7042560.1"/>
    </source>
</evidence>
<dbReference type="GO" id="GO:0004097">
    <property type="term" value="F:catechol oxidase activity"/>
    <property type="evidence" value="ECO:0007669"/>
    <property type="project" value="InterPro"/>
</dbReference>
<name>A0AA41SJ28_PAPNU</name>
<dbReference type="Proteomes" id="UP001177140">
    <property type="component" value="Unassembled WGS sequence"/>
</dbReference>
<dbReference type="AlphaFoldDB" id="A0AA41SJ28"/>
<protein>
    <recommendedName>
        <fullName evidence="1">Polyphenol oxidase C-terminal domain-containing protein</fullName>
    </recommendedName>
</protein>
<accession>A0AA41SJ28</accession>
<evidence type="ECO:0000313" key="4">
    <source>
        <dbReference type="Proteomes" id="UP001177140"/>
    </source>
</evidence>
<keyword evidence="4" id="KW-1185">Reference proteome</keyword>
<organism evidence="2 4">
    <name type="scientific">Papaver nudicaule</name>
    <name type="common">Iceland poppy</name>
    <dbReference type="NCBI Taxonomy" id="74823"/>
    <lineage>
        <taxon>Eukaryota</taxon>
        <taxon>Viridiplantae</taxon>
        <taxon>Streptophyta</taxon>
        <taxon>Embryophyta</taxon>
        <taxon>Tracheophyta</taxon>
        <taxon>Spermatophyta</taxon>
        <taxon>Magnoliopsida</taxon>
        <taxon>Ranunculales</taxon>
        <taxon>Papaveraceae</taxon>
        <taxon>Papaveroideae</taxon>
        <taxon>Papaver</taxon>
    </lineage>
</organism>
<dbReference type="EMBL" id="JAJJMA010236735">
    <property type="protein sequence ID" value="MCL7042560.1"/>
    <property type="molecule type" value="Genomic_DNA"/>
</dbReference>
<dbReference type="InterPro" id="IPR022740">
    <property type="entry name" value="Polyphenol_oxidase_C"/>
</dbReference>
<evidence type="ECO:0000259" key="1">
    <source>
        <dbReference type="Pfam" id="PF12143"/>
    </source>
</evidence>
<sequence length="183" mass="19865">MANQGCSSTPTQDHDHHQNQMIKVHEFGSEIRKLETPIRALITKPMVEKSMEGKGTYVLTVEGIEVQNDEPVRFDVFVAKPQGEGGDQAGPEFGQFAGSLVDLARSRRNSTAKGSLDLGISYLMKEIGATDCEALVVTLKPRSGEVSVCGVSVEYKYSLSSMSPSSVSQCLSLLVPIQCNFHD</sequence>
<proteinExistence type="predicted"/>
<comment type="caution">
    <text evidence="2">The sequence shown here is derived from an EMBL/GenBank/DDBJ whole genome shotgun (WGS) entry which is preliminary data.</text>
</comment>
<dbReference type="EMBL" id="JAJJMA010174989">
    <property type="protein sequence ID" value="MCL7037081.1"/>
    <property type="molecule type" value="Genomic_DNA"/>
</dbReference>
<dbReference type="Pfam" id="PF12143">
    <property type="entry name" value="PPO1_KFDV"/>
    <property type="match status" value="1"/>
</dbReference>
<dbReference type="PANTHER" id="PTHR36608">
    <property type="entry name" value="POLYPHENOL OXIDASE C, CHLOROPLASTIC-LIKE"/>
    <property type="match status" value="1"/>
</dbReference>
<gene>
    <name evidence="2" type="ORF">MKW94_003181</name>
    <name evidence="3" type="ORF">MKW94_010504</name>
</gene>
<evidence type="ECO:0000313" key="2">
    <source>
        <dbReference type="EMBL" id="MCL7037081.1"/>
    </source>
</evidence>
<reference evidence="2" key="1">
    <citation type="submission" date="2022-03" db="EMBL/GenBank/DDBJ databases">
        <title>A functionally conserved STORR gene fusion in Papaver species that diverged 16.8 million years ago.</title>
        <authorList>
            <person name="Catania T."/>
        </authorList>
    </citation>
    <scope>NUCLEOTIDE SEQUENCE</scope>
    <source>
        <strain evidence="2">S-191538</strain>
    </source>
</reference>